<dbReference type="Proteomes" id="UP001189429">
    <property type="component" value="Unassembled WGS sequence"/>
</dbReference>
<organism evidence="1 2">
    <name type="scientific">Prorocentrum cordatum</name>
    <dbReference type="NCBI Taxonomy" id="2364126"/>
    <lineage>
        <taxon>Eukaryota</taxon>
        <taxon>Sar</taxon>
        <taxon>Alveolata</taxon>
        <taxon>Dinophyceae</taxon>
        <taxon>Prorocentrales</taxon>
        <taxon>Prorocentraceae</taxon>
        <taxon>Prorocentrum</taxon>
    </lineage>
</organism>
<evidence type="ECO:0008006" key="3">
    <source>
        <dbReference type="Google" id="ProtNLM"/>
    </source>
</evidence>
<protein>
    <recommendedName>
        <fullName evidence="3">CBM20 domain-containing protein</fullName>
    </recommendedName>
</protein>
<dbReference type="EMBL" id="CAUYUJ010017493">
    <property type="protein sequence ID" value="CAK0875255.1"/>
    <property type="molecule type" value="Genomic_DNA"/>
</dbReference>
<dbReference type="SUPFAM" id="SSF49452">
    <property type="entry name" value="Starch-binding domain-like"/>
    <property type="match status" value="1"/>
</dbReference>
<evidence type="ECO:0000313" key="2">
    <source>
        <dbReference type="Proteomes" id="UP001189429"/>
    </source>
</evidence>
<sequence>MLGNHFEMRSRGDDDGYDWEHHGPHVVRKIKSKVEAALRVRARAMADASSTRVRFSVVSFSPKGTCPELGDWRVDGAPAMSGRLCGGRLQSEPDFYWVGRRADVELGRGGRVEYKFVEVDGEGTRWEQLGDGGNRVLQLDERPPPDGAAGPLLLPVERFAGGSESDHTGRFYSGVKDRGARRSLYGRCSGRFSLARAPGSGATSIT</sequence>
<keyword evidence="2" id="KW-1185">Reference proteome</keyword>
<dbReference type="InterPro" id="IPR013783">
    <property type="entry name" value="Ig-like_fold"/>
</dbReference>
<name>A0ABN9VQG7_9DINO</name>
<dbReference type="Gene3D" id="2.60.40.10">
    <property type="entry name" value="Immunoglobulins"/>
    <property type="match status" value="1"/>
</dbReference>
<reference evidence="1" key="1">
    <citation type="submission" date="2023-10" db="EMBL/GenBank/DDBJ databases">
        <authorList>
            <person name="Chen Y."/>
            <person name="Shah S."/>
            <person name="Dougan E. K."/>
            <person name="Thang M."/>
            <person name="Chan C."/>
        </authorList>
    </citation>
    <scope>NUCLEOTIDE SEQUENCE [LARGE SCALE GENOMIC DNA]</scope>
</reference>
<gene>
    <name evidence="1" type="ORF">PCOR1329_LOCUS59961</name>
</gene>
<proteinExistence type="predicted"/>
<dbReference type="InterPro" id="IPR013784">
    <property type="entry name" value="Carb-bd-like_fold"/>
</dbReference>
<comment type="caution">
    <text evidence="1">The sequence shown here is derived from an EMBL/GenBank/DDBJ whole genome shotgun (WGS) entry which is preliminary data.</text>
</comment>
<accession>A0ABN9VQG7</accession>
<evidence type="ECO:0000313" key="1">
    <source>
        <dbReference type="EMBL" id="CAK0875255.1"/>
    </source>
</evidence>